<dbReference type="GO" id="GO:0005525">
    <property type="term" value="F:GTP binding"/>
    <property type="evidence" value="ECO:0007669"/>
    <property type="project" value="UniProtKB-UniRule"/>
</dbReference>
<reference evidence="13 14" key="1">
    <citation type="submission" date="2020-08" db="EMBL/GenBank/DDBJ databases">
        <title>Genomic Encyclopedia of Type Strains, Phase IV (KMG-IV): sequencing the most valuable type-strain genomes for metagenomic binning, comparative biology and taxonomic classification.</title>
        <authorList>
            <person name="Goeker M."/>
        </authorList>
    </citation>
    <scope>NUCLEOTIDE SEQUENCE [LARGE SCALE GENOMIC DNA]</scope>
    <source>
        <strain evidence="13 14">DSM 21255</strain>
    </source>
</reference>
<gene>
    <name evidence="9" type="primary">ftsY</name>
    <name evidence="13" type="ORF">HNR45_001199</name>
</gene>
<organism evidence="13 14">
    <name type="scientific">Negativicoccus succinicivorans</name>
    <dbReference type="NCBI Taxonomy" id="620903"/>
    <lineage>
        <taxon>Bacteria</taxon>
        <taxon>Bacillati</taxon>
        <taxon>Bacillota</taxon>
        <taxon>Negativicutes</taxon>
        <taxon>Veillonellales</taxon>
        <taxon>Veillonellaceae</taxon>
        <taxon>Negativicoccus</taxon>
    </lineage>
</organism>
<evidence type="ECO:0000256" key="1">
    <source>
        <dbReference type="ARBA" id="ARBA00022475"/>
    </source>
</evidence>
<comment type="catalytic activity">
    <reaction evidence="8 9">
        <text>GTP + H2O = GDP + phosphate + H(+)</text>
        <dbReference type="Rhea" id="RHEA:19669"/>
        <dbReference type="ChEBI" id="CHEBI:15377"/>
        <dbReference type="ChEBI" id="CHEBI:15378"/>
        <dbReference type="ChEBI" id="CHEBI:37565"/>
        <dbReference type="ChEBI" id="CHEBI:43474"/>
        <dbReference type="ChEBI" id="CHEBI:58189"/>
        <dbReference type="EC" id="3.6.5.4"/>
    </reaction>
</comment>
<evidence type="ECO:0000256" key="4">
    <source>
        <dbReference type="ARBA" id="ARBA00022801"/>
    </source>
</evidence>
<dbReference type="EMBL" id="JACHHI010000005">
    <property type="protein sequence ID" value="MBB6478138.1"/>
    <property type="molecule type" value="Genomic_DNA"/>
</dbReference>
<dbReference type="SUPFAM" id="SSF52540">
    <property type="entry name" value="P-loop containing nucleoside triphosphate hydrolases"/>
    <property type="match status" value="1"/>
</dbReference>
<evidence type="ECO:0000259" key="10">
    <source>
        <dbReference type="SMART" id="SM00382"/>
    </source>
</evidence>
<keyword evidence="1 9" id="KW-1003">Cell membrane</keyword>
<keyword evidence="2 9" id="KW-0963">Cytoplasm</keyword>
<evidence type="ECO:0000313" key="13">
    <source>
        <dbReference type="EMBL" id="MBB6478138.1"/>
    </source>
</evidence>
<keyword evidence="3 9" id="KW-0547">Nucleotide-binding</keyword>
<dbReference type="SMART" id="SM00962">
    <property type="entry name" value="SRP54"/>
    <property type="match status" value="1"/>
</dbReference>
<name>A0A841R5U0_9FIRM</name>
<feature type="binding site" evidence="9">
    <location>
        <begin position="108"/>
        <end position="115"/>
    </location>
    <ligand>
        <name>GTP</name>
        <dbReference type="ChEBI" id="CHEBI:37565"/>
    </ligand>
</feature>
<dbReference type="GO" id="GO:0005737">
    <property type="term" value="C:cytoplasm"/>
    <property type="evidence" value="ECO:0007669"/>
    <property type="project" value="UniProtKB-SubCell"/>
</dbReference>
<dbReference type="Pfam" id="PF00448">
    <property type="entry name" value="SRP54"/>
    <property type="match status" value="1"/>
</dbReference>
<dbReference type="SMART" id="SM00382">
    <property type="entry name" value="AAA"/>
    <property type="match status" value="1"/>
</dbReference>
<comment type="similarity">
    <text evidence="9">Belongs to the GTP-binding SRP family. FtsY subfamily.</text>
</comment>
<dbReference type="InterPro" id="IPR036225">
    <property type="entry name" value="SRP/SRP_N"/>
</dbReference>
<dbReference type="GeneID" id="93486460"/>
<dbReference type="Proteomes" id="UP000591941">
    <property type="component" value="Unassembled WGS sequence"/>
</dbReference>
<dbReference type="CDD" id="cd17874">
    <property type="entry name" value="FtsY"/>
    <property type="match status" value="1"/>
</dbReference>
<dbReference type="SMART" id="SM00963">
    <property type="entry name" value="SRP54_N"/>
    <property type="match status" value="1"/>
</dbReference>
<sequence>MSFLDKVRAGLERTKKSFVKNMETLVIGYDEIDEEFLDDLEAVMLTGDLGVTATDYLLGEIRTAVKEGEIHSTKEVMPFLAKTMETWLAVDNDPAALPHSPEVILIVGVNGVGKTTSIGKLAQYYKNAGKKVLLAAGDTFRAAASEQLTIWAERVGVPIVKHQEGADPAAVVYDALEAALARKSDVVLIDTAGRLHTKVNLMGELAKISRVAAKLVPDAPHQTWLVLDATTGQNAVSQAKVFGQSVPLTGVVLTKLDGTAKGGVVISVKEELGVPVKWVGLGEGVDDLQPFRAQEFVEALFDDENKTATETTKVRLR</sequence>
<keyword evidence="5 9" id="KW-0342">GTP-binding</keyword>
<dbReference type="OrthoDB" id="9804720at2"/>
<dbReference type="RefSeq" id="WP_024048256.1">
    <property type="nucleotide sequence ID" value="NZ_CABWNB010000004.1"/>
</dbReference>
<dbReference type="GO" id="GO:0005047">
    <property type="term" value="F:signal recognition particle binding"/>
    <property type="evidence" value="ECO:0007669"/>
    <property type="project" value="TreeGrafter"/>
</dbReference>
<protein>
    <recommendedName>
        <fullName evidence="9">Signal recognition particle receptor FtsY</fullName>
        <shortName evidence="9">SRP receptor</shortName>
        <ecNumber evidence="9">3.6.5.4</ecNumber>
    </recommendedName>
</protein>
<dbReference type="HAMAP" id="MF_00920">
    <property type="entry name" value="FtsY"/>
    <property type="match status" value="1"/>
</dbReference>
<dbReference type="Pfam" id="PF02881">
    <property type="entry name" value="SRP54_N"/>
    <property type="match status" value="1"/>
</dbReference>
<dbReference type="InterPro" id="IPR004390">
    <property type="entry name" value="SR_rcpt_FtsY"/>
</dbReference>
<evidence type="ECO:0000256" key="9">
    <source>
        <dbReference type="HAMAP-Rule" id="MF_00920"/>
    </source>
</evidence>
<comment type="subunit">
    <text evidence="9">Part of the signal recognition particle protein translocation system, which is composed of SRP and FtsY.</text>
</comment>
<evidence type="ECO:0000259" key="11">
    <source>
        <dbReference type="SMART" id="SM00962"/>
    </source>
</evidence>
<dbReference type="InterPro" id="IPR042101">
    <property type="entry name" value="SRP54_N_sf"/>
</dbReference>
<dbReference type="NCBIfam" id="TIGR00064">
    <property type="entry name" value="ftsY"/>
    <property type="match status" value="1"/>
</dbReference>
<dbReference type="PANTHER" id="PTHR43134">
    <property type="entry name" value="SIGNAL RECOGNITION PARTICLE RECEPTOR SUBUNIT ALPHA"/>
    <property type="match status" value="1"/>
</dbReference>
<keyword evidence="14" id="KW-1185">Reference proteome</keyword>
<dbReference type="GO" id="GO:0003924">
    <property type="term" value="F:GTPase activity"/>
    <property type="evidence" value="ECO:0007669"/>
    <property type="project" value="UniProtKB-UniRule"/>
</dbReference>
<dbReference type="Gene3D" id="3.40.50.300">
    <property type="entry name" value="P-loop containing nucleotide triphosphate hydrolases"/>
    <property type="match status" value="1"/>
</dbReference>
<evidence type="ECO:0000313" key="14">
    <source>
        <dbReference type="Proteomes" id="UP000591941"/>
    </source>
</evidence>
<dbReference type="SUPFAM" id="SSF47364">
    <property type="entry name" value="Domain of the SRP/SRP receptor G-proteins"/>
    <property type="match status" value="1"/>
</dbReference>
<feature type="binding site" evidence="9">
    <location>
        <begin position="254"/>
        <end position="257"/>
    </location>
    <ligand>
        <name>GTP</name>
        <dbReference type="ChEBI" id="CHEBI:37565"/>
    </ligand>
</feature>
<comment type="caution">
    <text evidence="13">The sequence shown here is derived from an EMBL/GenBank/DDBJ whole genome shotgun (WGS) entry which is preliminary data.</text>
</comment>
<keyword evidence="7 9" id="KW-0675">Receptor</keyword>
<dbReference type="InterPro" id="IPR000897">
    <property type="entry name" value="SRP54_GTPase_dom"/>
</dbReference>
<feature type="domain" description="SRP54-type proteins GTP-binding" evidence="11">
    <location>
        <begin position="101"/>
        <end position="302"/>
    </location>
</feature>
<dbReference type="InterPro" id="IPR013822">
    <property type="entry name" value="Signal_recog_particl_SRP54_hlx"/>
</dbReference>
<feature type="domain" description="Signal recognition particle SRP54 helical bundle" evidence="12">
    <location>
        <begin position="7"/>
        <end position="88"/>
    </location>
</feature>
<feature type="domain" description="AAA+ ATPase" evidence="10">
    <location>
        <begin position="100"/>
        <end position="276"/>
    </location>
</feature>
<evidence type="ECO:0000256" key="7">
    <source>
        <dbReference type="ARBA" id="ARBA00023170"/>
    </source>
</evidence>
<accession>A0A841R5U0</accession>
<dbReference type="PANTHER" id="PTHR43134:SF1">
    <property type="entry name" value="SIGNAL RECOGNITION PARTICLE RECEPTOR SUBUNIT ALPHA"/>
    <property type="match status" value="1"/>
</dbReference>
<comment type="function">
    <text evidence="9">Involved in targeting and insertion of nascent membrane proteins into the cytoplasmic membrane. Acts as a receptor for the complex formed by the signal recognition particle (SRP) and the ribosome-nascent chain (RNC).</text>
</comment>
<dbReference type="EC" id="3.6.5.4" evidence="9"/>
<evidence type="ECO:0000256" key="3">
    <source>
        <dbReference type="ARBA" id="ARBA00022741"/>
    </source>
</evidence>
<evidence type="ECO:0000256" key="2">
    <source>
        <dbReference type="ARBA" id="ARBA00022490"/>
    </source>
</evidence>
<evidence type="ECO:0000256" key="8">
    <source>
        <dbReference type="ARBA" id="ARBA00048027"/>
    </source>
</evidence>
<dbReference type="AlphaFoldDB" id="A0A841R5U0"/>
<dbReference type="Gene3D" id="1.20.120.140">
    <property type="entry name" value="Signal recognition particle SRP54, nucleotide-binding domain"/>
    <property type="match status" value="1"/>
</dbReference>
<dbReference type="FunFam" id="3.40.50.300:FF:000053">
    <property type="entry name" value="Signal recognition particle receptor FtsY"/>
    <property type="match status" value="1"/>
</dbReference>
<proteinExistence type="inferred from homology"/>
<dbReference type="GO" id="GO:0005886">
    <property type="term" value="C:plasma membrane"/>
    <property type="evidence" value="ECO:0007669"/>
    <property type="project" value="UniProtKB-SubCell"/>
</dbReference>
<feature type="binding site" evidence="9">
    <location>
        <begin position="190"/>
        <end position="194"/>
    </location>
    <ligand>
        <name>GTP</name>
        <dbReference type="ChEBI" id="CHEBI:37565"/>
    </ligand>
</feature>
<evidence type="ECO:0000256" key="6">
    <source>
        <dbReference type="ARBA" id="ARBA00023136"/>
    </source>
</evidence>
<keyword evidence="6 9" id="KW-0472">Membrane</keyword>
<comment type="subcellular location">
    <subcellularLocation>
        <location evidence="9">Cell membrane</location>
        <topology evidence="9">Peripheral membrane protein</topology>
        <orientation evidence="9">Cytoplasmic side</orientation>
    </subcellularLocation>
    <subcellularLocation>
        <location evidence="9">Cytoplasm</location>
    </subcellularLocation>
</comment>
<dbReference type="GO" id="GO:0006614">
    <property type="term" value="P:SRP-dependent cotranslational protein targeting to membrane"/>
    <property type="evidence" value="ECO:0007669"/>
    <property type="project" value="InterPro"/>
</dbReference>
<dbReference type="InterPro" id="IPR003593">
    <property type="entry name" value="AAA+_ATPase"/>
</dbReference>
<evidence type="ECO:0000256" key="5">
    <source>
        <dbReference type="ARBA" id="ARBA00023134"/>
    </source>
</evidence>
<keyword evidence="4 9" id="KW-0378">Hydrolase</keyword>
<evidence type="ECO:0000259" key="12">
    <source>
        <dbReference type="SMART" id="SM00963"/>
    </source>
</evidence>
<dbReference type="InterPro" id="IPR027417">
    <property type="entry name" value="P-loop_NTPase"/>
</dbReference>